<gene>
    <name evidence="1" type="ORF">MTP09_06445</name>
</gene>
<proteinExistence type="predicted"/>
<dbReference type="RefSeq" id="WP_243551282.1">
    <property type="nucleotide sequence ID" value="NZ_CP094532.1"/>
</dbReference>
<dbReference type="EMBL" id="CP094532">
    <property type="protein sequence ID" value="UOE42273.1"/>
    <property type="molecule type" value="Genomic_DNA"/>
</dbReference>
<organism evidence="1 2">
    <name type="scientific">Chryseobacterium suipulveris</name>
    <dbReference type="NCBI Taxonomy" id="2929800"/>
    <lineage>
        <taxon>Bacteria</taxon>
        <taxon>Pseudomonadati</taxon>
        <taxon>Bacteroidota</taxon>
        <taxon>Flavobacteriia</taxon>
        <taxon>Flavobacteriales</taxon>
        <taxon>Weeksellaceae</taxon>
        <taxon>Chryseobacterium group</taxon>
        <taxon>Chryseobacterium</taxon>
    </lineage>
</organism>
<reference evidence="1 2" key="1">
    <citation type="submission" date="2022-03" db="EMBL/GenBank/DDBJ databases">
        <title>Chryseobacterium sp. isolated from particulate matters in swine house.</title>
        <authorList>
            <person name="Won M."/>
            <person name="Kim S.-J."/>
            <person name="Kwon S.-W."/>
        </authorList>
    </citation>
    <scope>NUCLEOTIDE SEQUENCE [LARGE SCALE GENOMIC DNA]</scope>
    <source>
        <strain evidence="1 2">SC2-2</strain>
    </source>
</reference>
<keyword evidence="2" id="KW-1185">Reference proteome</keyword>
<name>A0ABY4BSU3_9FLAO</name>
<dbReference type="Proteomes" id="UP000831460">
    <property type="component" value="Chromosome"/>
</dbReference>
<accession>A0ABY4BSU3</accession>
<evidence type="ECO:0000313" key="2">
    <source>
        <dbReference type="Proteomes" id="UP000831460"/>
    </source>
</evidence>
<evidence type="ECO:0000313" key="1">
    <source>
        <dbReference type="EMBL" id="UOE42273.1"/>
    </source>
</evidence>
<protein>
    <submittedName>
        <fullName evidence="1">Uncharacterized protein</fullName>
    </submittedName>
</protein>
<sequence length="103" mass="11933">MNLTPEGQKLFNKLIAEMLDDGFVKISENTFYKKLGNITVSLGEQALTIAHQGKLYGIIPEREFLKLANSFEPILLQIKYLLAFSMRQDMNRVVNFFTHYFLN</sequence>